<proteinExistence type="predicted"/>
<feature type="domain" description="Bacterial bifunctional deaminase-reductase C-terminal" evidence="1">
    <location>
        <begin position="6"/>
        <end position="187"/>
    </location>
</feature>
<accession>A0A1H2LY10</accession>
<dbReference type="Pfam" id="PF01872">
    <property type="entry name" value="RibD_C"/>
    <property type="match status" value="1"/>
</dbReference>
<reference evidence="3" key="1">
    <citation type="submission" date="2016-10" db="EMBL/GenBank/DDBJ databases">
        <authorList>
            <person name="Varghese N."/>
            <person name="Submissions S."/>
        </authorList>
    </citation>
    <scope>NUCLEOTIDE SEQUENCE [LARGE SCALE GENOMIC DNA]</scope>
    <source>
        <strain evidence="3">DSM 21743</strain>
    </source>
</reference>
<evidence type="ECO:0000313" key="3">
    <source>
        <dbReference type="Proteomes" id="UP000198825"/>
    </source>
</evidence>
<dbReference type="EMBL" id="LT629799">
    <property type="protein sequence ID" value="SDU85176.1"/>
    <property type="molecule type" value="Genomic_DNA"/>
</dbReference>
<gene>
    <name evidence="2" type="ORF">SAMN04488544_0953</name>
</gene>
<dbReference type="AlphaFoldDB" id="A0A1H2LY10"/>
<dbReference type="SUPFAM" id="SSF53597">
    <property type="entry name" value="Dihydrofolate reductase-like"/>
    <property type="match status" value="1"/>
</dbReference>
<evidence type="ECO:0000313" key="2">
    <source>
        <dbReference type="EMBL" id="SDU85176.1"/>
    </source>
</evidence>
<dbReference type="OrthoDB" id="2313602at2"/>
<organism evidence="2 3">
    <name type="scientific">Microlunatus sagamiharensis</name>
    <dbReference type="NCBI Taxonomy" id="546874"/>
    <lineage>
        <taxon>Bacteria</taxon>
        <taxon>Bacillati</taxon>
        <taxon>Actinomycetota</taxon>
        <taxon>Actinomycetes</taxon>
        <taxon>Propionibacteriales</taxon>
        <taxon>Propionibacteriaceae</taxon>
        <taxon>Microlunatus</taxon>
    </lineage>
</organism>
<sequence>MTTDCHVSISLDGYLAGPDQSLEHPLGVGGHRVHAWHLTADFANDADADASADLQRPRGAYVMGRNMYGPVRGPWESFGRDWRGWWGDEPPYRAPVFVLTHHPHDDVVVGATTFRFVTDGFEAAYARALQVADGRDVRVTGGASTVRQAFAAGVLDEITLDVAPVLLGSGERLLDGVADPGLELLSVSSSPLATHLRYRVGR</sequence>
<dbReference type="GO" id="GO:0009231">
    <property type="term" value="P:riboflavin biosynthetic process"/>
    <property type="evidence" value="ECO:0007669"/>
    <property type="project" value="InterPro"/>
</dbReference>
<name>A0A1H2LY10_9ACTN</name>
<dbReference type="InterPro" id="IPR024072">
    <property type="entry name" value="DHFR-like_dom_sf"/>
</dbReference>
<dbReference type="Gene3D" id="3.40.430.10">
    <property type="entry name" value="Dihydrofolate Reductase, subunit A"/>
    <property type="match status" value="1"/>
</dbReference>
<dbReference type="STRING" id="546874.SAMN04488544_0953"/>
<keyword evidence="3" id="KW-1185">Reference proteome</keyword>
<evidence type="ECO:0000259" key="1">
    <source>
        <dbReference type="Pfam" id="PF01872"/>
    </source>
</evidence>
<dbReference type="Proteomes" id="UP000198825">
    <property type="component" value="Chromosome I"/>
</dbReference>
<protein>
    <submittedName>
        <fullName evidence="2">Dihydrofolate reductase</fullName>
    </submittedName>
</protein>
<dbReference type="InterPro" id="IPR002734">
    <property type="entry name" value="RibDG_C"/>
</dbReference>
<dbReference type="RefSeq" id="WP_091073468.1">
    <property type="nucleotide sequence ID" value="NZ_LT629799.1"/>
</dbReference>
<dbReference type="GO" id="GO:0008703">
    <property type="term" value="F:5-amino-6-(5-phosphoribosylamino)uracil reductase activity"/>
    <property type="evidence" value="ECO:0007669"/>
    <property type="project" value="InterPro"/>
</dbReference>